<dbReference type="Proteomes" id="UP000467700">
    <property type="component" value="Unassembled WGS sequence"/>
</dbReference>
<protein>
    <recommendedName>
        <fullName evidence="4">PLAC8 family protein</fullName>
    </recommendedName>
</protein>
<evidence type="ECO:0000313" key="2">
    <source>
        <dbReference type="EMBL" id="CAA7268697.1"/>
    </source>
</evidence>
<sequence>MEPANGLEKPFMQPLHTMQPQATAPMLIPGSGNRNVKNLPYDAQGKRGWSFGLFSCFGDGMKACCFAWWCPCLAHAQNRRRLDHLNATGLPDPHRDDLMAEDSLLDVLVETMFAMGWVLQIVTRHNVRERYNIRGSAFSDCFTPFCCLPCDLVMNSRELRLEEDTFLIYQPERSQQNQESRQGEQPQGRSKPDSA</sequence>
<dbReference type="Pfam" id="PF04749">
    <property type="entry name" value="PLAC8"/>
    <property type="match status" value="1"/>
</dbReference>
<dbReference type="InterPro" id="IPR006461">
    <property type="entry name" value="PLAC_motif_containing"/>
</dbReference>
<proteinExistence type="predicted"/>
<feature type="compositionally biased region" description="Polar residues" evidence="1">
    <location>
        <begin position="172"/>
        <end position="188"/>
    </location>
</feature>
<accession>A0A8S0WR51</accession>
<name>A0A8S0WR51_CYCAE</name>
<dbReference type="OrthoDB" id="1045822at2759"/>
<dbReference type="NCBIfam" id="TIGR01571">
    <property type="entry name" value="A_thal_Cys_rich"/>
    <property type="match status" value="1"/>
</dbReference>
<gene>
    <name evidence="2" type="ORF">AAE3_LOCUS10922</name>
</gene>
<organism evidence="2 3">
    <name type="scientific">Cyclocybe aegerita</name>
    <name type="common">Black poplar mushroom</name>
    <name type="synonym">Agrocybe aegerita</name>
    <dbReference type="NCBI Taxonomy" id="1973307"/>
    <lineage>
        <taxon>Eukaryota</taxon>
        <taxon>Fungi</taxon>
        <taxon>Dikarya</taxon>
        <taxon>Basidiomycota</taxon>
        <taxon>Agaricomycotina</taxon>
        <taxon>Agaricomycetes</taxon>
        <taxon>Agaricomycetidae</taxon>
        <taxon>Agaricales</taxon>
        <taxon>Agaricineae</taxon>
        <taxon>Bolbitiaceae</taxon>
        <taxon>Cyclocybe</taxon>
    </lineage>
</organism>
<dbReference type="PANTHER" id="PTHR15907">
    <property type="entry name" value="DUF614 FAMILY PROTEIN-RELATED"/>
    <property type="match status" value="1"/>
</dbReference>
<dbReference type="AlphaFoldDB" id="A0A8S0WR51"/>
<dbReference type="EMBL" id="CACVBS010000069">
    <property type="protein sequence ID" value="CAA7268697.1"/>
    <property type="molecule type" value="Genomic_DNA"/>
</dbReference>
<evidence type="ECO:0000313" key="3">
    <source>
        <dbReference type="Proteomes" id="UP000467700"/>
    </source>
</evidence>
<evidence type="ECO:0000256" key="1">
    <source>
        <dbReference type="SAM" id="MobiDB-lite"/>
    </source>
</evidence>
<evidence type="ECO:0008006" key="4">
    <source>
        <dbReference type="Google" id="ProtNLM"/>
    </source>
</evidence>
<reference evidence="2 3" key="1">
    <citation type="submission" date="2020-01" db="EMBL/GenBank/DDBJ databases">
        <authorList>
            <person name="Gupta K D."/>
        </authorList>
    </citation>
    <scope>NUCLEOTIDE SEQUENCE [LARGE SCALE GENOMIC DNA]</scope>
</reference>
<feature type="region of interest" description="Disordered" evidence="1">
    <location>
        <begin position="170"/>
        <end position="195"/>
    </location>
</feature>
<keyword evidence="3" id="KW-1185">Reference proteome</keyword>
<comment type="caution">
    <text evidence="2">The sequence shown here is derived from an EMBL/GenBank/DDBJ whole genome shotgun (WGS) entry which is preliminary data.</text>
</comment>